<evidence type="ECO:0000313" key="2">
    <source>
        <dbReference type="EMBL" id="KAK9777291.1"/>
    </source>
</evidence>
<evidence type="ECO:0000313" key="3">
    <source>
        <dbReference type="Proteomes" id="UP001465668"/>
    </source>
</evidence>
<protein>
    <submittedName>
        <fullName evidence="2">Uncharacterized protein</fullName>
    </submittedName>
</protein>
<gene>
    <name evidence="2" type="ORF">SCAR479_06020</name>
</gene>
<organism evidence="2 3">
    <name type="scientific">Seiridium cardinale</name>
    <dbReference type="NCBI Taxonomy" id="138064"/>
    <lineage>
        <taxon>Eukaryota</taxon>
        <taxon>Fungi</taxon>
        <taxon>Dikarya</taxon>
        <taxon>Ascomycota</taxon>
        <taxon>Pezizomycotina</taxon>
        <taxon>Sordariomycetes</taxon>
        <taxon>Xylariomycetidae</taxon>
        <taxon>Amphisphaeriales</taxon>
        <taxon>Sporocadaceae</taxon>
        <taxon>Seiridium</taxon>
    </lineage>
</organism>
<comment type="caution">
    <text evidence="2">The sequence shown here is derived from an EMBL/GenBank/DDBJ whole genome shotgun (WGS) entry which is preliminary data.</text>
</comment>
<proteinExistence type="predicted"/>
<sequence>MPPLDTARRLIRALSLPSATRLARPGTNSVSFGTDEFVDVELQELPDSSPSTPDTSRPTTPALATSQSVHESQLAAIPVSVLRYRSRATSRADSLDSRTSRTHSRSSSRSTFSSCDEVARKRRPANTRRESETFWRDYWD</sequence>
<name>A0ABR2XU17_9PEZI</name>
<keyword evidence="3" id="KW-1185">Reference proteome</keyword>
<dbReference type="EMBL" id="JARVKM010000022">
    <property type="protein sequence ID" value="KAK9777291.1"/>
    <property type="molecule type" value="Genomic_DNA"/>
</dbReference>
<feature type="compositionally biased region" description="Low complexity" evidence="1">
    <location>
        <begin position="46"/>
        <end position="61"/>
    </location>
</feature>
<reference evidence="2 3" key="1">
    <citation type="submission" date="2024-02" db="EMBL/GenBank/DDBJ databases">
        <title>First draft genome assembly of two strains of Seiridium cardinale.</title>
        <authorList>
            <person name="Emiliani G."/>
            <person name="Scali E."/>
        </authorList>
    </citation>
    <scope>NUCLEOTIDE SEQUENCE [LARGE SCALE GENOMIC DNA]</scope>
    <source>
        <strain evidence="2 3">BM-138-000479</strain>
    </source>
</reference>
<feature type="region of interest" description="Disordered" evidence="1">
    <location>
        <begin position="21"/>
        <end position="72"/>
    </location>
</feature>
<evidence type="ECO:0000256" key="1">
    <source>
        <dbReference type="SAM" id="MobiDB-lite"/>
    </source>
</evidence>
<feature type="compositionally biased region" description="Polar residues" evidence="1">
    <location>
        <begin position="62"/>
        <end position="71"/>
    </location>
</feature>
<dbReference type="Proteomes" id="UP001465668">
    <property type="component" value="Unassembled WGS sequence"/>
</dbReference>
<feature type="region of interest" description="Disordered" evidence="1">
    <location>
        <begin position="86"/>
        <end position="140"/>
    </location>
</feature>
<accession>A0ABR2XU17</accession>
<feature type="compositionally biased region" description="Basic and acidic residues" evidence="1">
    <location>
        <begin position="127"/>
        <end position="140"/>
    </location>
</feature>